<dbReference type="SUPFAM" id="SSF48726">
    <property type="entry name" value="Immunoglobulin"/>
    <property type="match status" value="1"/>
</dbReference>
<gene>
    <name evidence="2" type="ORF">JRQ81_012273</name>
</gene>
<organism evidence="2 3">
    <name type="scientific">Phrynocephalus forsythii</name>
    <dbReference type="NCBI Taxonomy" id="171643"/>
    <lineage>
        <taxon>Eukaryota</taxon>
        <taxon>Metazoa</taxon>
        <taxon>Chordata</taxon>
        <taxon>Craniata</taxon>
        <taxon>Vertebrata</taxon>
        <taxon>Euteleostomi</taxon>
        <taxon>Lepidosauria</taxon>
        <taxon>Squamata</taxon>
        <taxon>Bifurcata</taxon>
        <taxon>Unidentata</taxon>
        <taxon>Episquamata</taxon>
        <taxon>Toxicofera</taxon>
        <taxon>Iguania</taxon>
        <taxon>Acrodonta</taxon>
        <taxon>Agamidae</taxon>
        <taxon>Agaminae</taxon>
        <taxon>Phrynocephalus</taxon>
    </lineage>
</organism>
<reference evidence="2" key="1">
    <citation type="journal article" date="2023" name="DNA Res.">
        <title>Chromosome-level genome assembly of Phrynocephalus forsythii using third-generation DNA sequencing and Hi-C analysis.</title>
        <authorList>
            <person name="Qi Y."/>
            <person name="Zhao W."/>
            <person name="Zhao Y."/>
            <person name="Niu C."/>
            <person name="Cao S."/>
            <person name="Zhang Y."/>
        </authorList>
    </citation>
    <scope>NUCLEOTIDE SEQUENCE</scope>
    <source>
        <tissue evidence="2">Muscle</tissue>
    </source>
</reference>
<feature type="region of interest" description="Disordered" evidence="1">
    <location>
        <begin position="32"/>
        <end position="59"/>
    </location>
</feature>
<evidence type="ECO:0000313" key="2">
    <source>
        <dbReference type="EMBL" id="KAJ7303331.1"/>
    </source>
</evidence>
<dbReference type="Gene3D" id="2.60.40.10">
    <property type="entry name" value="Immunoglobulins"/>
    <property type="match status" value="1"/>
</dbReference>
<dbReference type="Proteomes" id="UP001142489">
    <property type="component" value="Unassembled WGS sequence"/>
</dbReference>
<dbReference type="InterPro" id="IPR036179">
    <property type="entry name" value="Ig-like_dom_sf"/>
</dbReference>
<dbReference type="InterPro" id="IPR013783">
    <property type="entry name" value="Ig-like_fold"/>
</dbReference>
<proteinExistence type="predicted"/>
<dbReference type="InterPro" id="IPR003006">
    <property type="entry name" value="Ig/MHC_CS"/>
</dbReference>
<comment type="caution">
    <text evidence="2">The sequence shown here is derived from an EMBL/GenBank/DDBJ whole genome shotgun (WGS) entry which is preliminary data.</text>
</comment>
<dbReference type="EMBL" id="JAPFRF010000024">
    <property type="protein sequence ID" value="KAJ7303331.1"/>
    <property type="molecule type" value="Genomic_DNA"/>
</dbReference>
<evidence type="ECO:0008006" key="4">
    <source>
        <dbReference type="Google" id="ProtNLM"/>
    </source>
</evidence>
<dbReference type="AlphaFoldDB" id="A0A9Q1APW4"/>
<dbReference type="PROSITE" id="PS00290">
    <property type="entry name" value="IG_MHC"/>
    <property type="match status" value="1"/>
</dbReference>
<dbReference type="OrthoDB" id="9038477at2759"/>
<sequence>MAVLLEAQPERGDVYACQVEHASFPEPVSVQWGKEQEVDRSGRIRPGAGLSGSRPHLLPEEEASCRELAGSLPSLPTFSSNGASWALKRQAEYSSVGGKCLCPLPG</sequence>
<accession>A0A9Q1APW4</accession>
<evidence type="ECO:0000313" key="3">
    <source>
        <dbReference type="Proteomes" id="UP001142489"/>
    </source>
</evidence>
<keyword evidence="3" id="KW-1185">Reference proteome</keyword>
<name>A0A9Q1APW4_9SAUR</name>
<evidence type="ECO:0000256" key="1">
    <source>
        <dbReference type="SAM" id="MobiDB-lite"/>
    </source>
</evidence>
<protein>
    <recommendedName>
        <fullName evidence="4">Ig-like domain-containing protein</fullName>
    </recommendedName>
</protein>